<dbReference type="InterPro" id="IPR025711">
    <property type="entry name" value="PepSY"/>
</dbReference>
<evidence type="ECO:0000313" key="5">
    <source>
        <dbReference type="Proteomes" id="UP000077412"/>
    </source>
</evidence>
<dbReference type="Proteomes" id="UP000077412">
    <property type="component" value="Chromosome"/>
</dbReference>
<keyword evidence="5" id="KW-1185">Reference proteome</keyword>
<dbReference type="NCBIfam" id="TIGR02889">
    <property type="entry name" value="spore_YpeB"/>
    <property type="match status" value="1"/>
</dbReference>
<dbReference type="OrthoDB" id="2372097at2"/>
<evidence type="ECO:0000259" key="1">
    <source>
        <dbReference type="Pfam" id="PF03413"/>
    </source>
</evidence>
<evidence type="ECO:0000259" key="3">
    <source>
        <dbReference type="Pfam" id="PF20769"/>
    </source>
</evidence>
<dbReference type="AlphaFoldDB" id="A0A1B1Z5G7"/>
<dbReference type="InterPro" id="IPR014239">
    <property type="entry name" value="YpeB_PepSY1-2"/>
</dbReference>
<dbReference type="KEGG" id="far:ABE41_011945"/>
<evidence type="ECO:0000259" key="2">
    <source>
        <dbReference type="Pfam" id="PF14620"/>
    </source>
</evidence>
<dbReference type="Pfam" id="PF03413">
    <property type="entry name" value="PepSY"/>
    <property type="match status" value="1"/>
</dbReference>
<sequence>MIRTILIALLFVAVAGTGYWGYTEHQEKNAVLLQAENNYQRAFHDLNFHVDALHDKIGETLAMNSRNQLSPALAQVWRLTSEANNDVGQLPLALLPFNKTEEFLAKMGEFSYRTAVRDLDKNPLSDKEYKTLKDLYANATEIQNELRRTESLAQKNNLRWMDVEMALATNKTQEDNTIIDGFKTVDKNVEGYSEVNFGSEVSNMMKMKNRDLSQLKGKKITKEDAKKIAIEFFDLKKNVKITVEKSGKDAKYDAYSLTLYNPDTKGTTYMDITQKGGYPLYVLYDRSVGKPKISLNDAMFQAEDFLKKHMESKMEMVSSDQYDNIAVFTYARLEDDVRIYPEVVTVKVALDNGDIMGYEGTDFLLAHQDRRIPEFKITEKEARTNLNPKFEVKEVSKALIRNDINEEVFCYEFLGVLGNETYQVFINAENGNEEEVKKLKEAEPSYNEI</sequence>
<dbReference type="STRING" id="255247.ABE41_011945"/>
<gene>
    <name evidence="4" type="ORF">ABE41_011945</name>
</gene>
<dbReference type="Pfam" id="PF20769">
    <property type="entry name" value="YPEB_N"/>
    <property type="match status" value="1"/>
</dbReference>
<dbReference type="Pfam" id="PF14620">
    <property type="entry name" value="YPEB_PepSY1-2"/>
    <property type="match status" value="1"/>
</dbReference>
<dbReference type="GO" id="GO:0009847">
    <property type="term" value="P:spore germination"/>
    <property type="evidence" value="ECO:0007669"/>
    <property type="project" value="InterPro"/>
</dbReference>
<name>A0A1B1Z5G7_9BACL</name>
<feature type="domain" description="Sporulation protein YpeB PepSY1 and PepSY2" evidence="2">
    <location>
        <begin position="180"/>
        <end position="373"/>
    </location>
</feature>
<dbReference type="RefSeq" id="WP_066290533.1">
    <property type="nucleotide sequence ID" value="NZ_CP016761.1"/>
</dbReference>
<reference evidence="4 5" key="1">
    <citation type="submission" date="2016-08" db="EMBL/GenBank/DDBJ databases">
        <title>Complete genome sequence of Fictibacillus arsenicus G25-54, a strain with toxicity to nematodes and a potential arsenic-resistance activity.</title>
        <authorList>
            <person name="Zheng Z."/>
        </authorList>
    </citation>
    <scope>NUCLEOTIDE SEQUENCE [LARGE SCALE GENOMIC DNA]</scope>
    <source>
        <strain evidence="4 5">G25-54</strain>
    </source>
</reference>
<evidence type="ECO:0000313" key="4">
    <source>
        <dbReference type="EMBL" id="ANX12723.1"/>
    </source>
</evidence>
<proteinExistence type="predicted"/>
<protein>
    <submittedName>
        <fullName evidence="4">Germination protein YpeB</fullName>
    </submittedName>
</protein>
<dbReference type="EMBL" id="CP016761">
    <property type="protein sequence ID" value="ANX12723.1"/>
    <property type="molecule type" value="Genomic_DNA"/>
</dbReference>
<feature type="domain" description="PepSY" evidence="1">
    <location>
        <begin position="376"/>
        <end position="436"/>
    </location>
</feature>
<accession>A0A1B1Z5G7</accession>
<feature type="domain" description="Sporulation protein YpeB N-terminal" evidence="3">
    <location>
        <begin position="27"/>
        <end position="162"/>
    </location>
</feature>
<dbReference type="InterPro" id="IPR048402">
    <property type="entry name" value="YpeB_N"/>
</dbReference>
<organism evidence="4 5">
    <name type="scientific">Fictibacillus arsenicus</name>
    <dbReference type="NCBI Taxonomy" id="255247"/>
    <lineage>
        <taxon>Bacteria</taxon>
        <taxon>Bacillati</taxon>
        <taxon>Bacillota</taxon>
        <taxon>Bacilli</taxon>
        <taxon>Bacillales</taxon>
        <taxon>Fictibacillaceae</taxon>
        <taxon>Fictibacillus</taxon>
    </lineage>
</organism>